<organism evidence="1">
    <name type="scientific">freshwater metagenome</name>
    <dbReference type="NCBI Taxonomy" id="449393"/>
    <lineage>
        <taxon>unclassified sequences</taxon>
        <taxon>metagenomes</taxon>
        <taxon>ecological metagenomes</taxon>
    </lineage>
</organism>
<reference evidence="1" key="1">
    <citation type="submission" date="2020-05" db="EMBL/GenBank/DDBJ databases">
        <authorList>
            <person name="Chiriac C."/>
            <person name="Salcher M."/>
            <person name="Ghai R."/>
            <person name="Kavagutti S V."/>
        </authorList>
    </citation>
    <scope>NUCLEOTIDE SEQUENCE</scope>
</reference>
<sequence>MSWFNRGIEGFAGSMSTSAAVNTAMTPGIDNASLASMAVIFACAIEERTKEICRAPGRLRLAI</sequence>
<protein>
    <submittedName>
        <fullName evidence="1">Unannotated protein</fullName>
    </submittedName>
</protein>
<name>A0A6J7RU48_9ZZZZ</name>
<proteinExistence type="predicted"/>
<accession>A0A6J7RU48</accession>
<gene>
    <name evidence="1" type="ORF">UFOPK4098_01639</name>
</gene>
<evidence type="ECO:0000313" key="1">
    <source>
        <dbReference type="EMBL" id="CAB5031940.1"/>
    </source>
</evidence>
<dbReference type="EMBL" id="CAFBPN010000169">
    <property type="protein sequence ID" value="CAB5031940.1"/>
    <property type="molecule type" value="Genomic_DNA"/>
</dbReference>
<dbReference type="AlphaFoldDB" id="A0A6J7RU48"/>